<evidence type="ECO:0000256" key="1">
    <source>
        <dbReference type="SAM" id="Phobius"/>
    </source>
</evidence>
<evidence type="ECO:0000313" key="3">
    <source>
        <dbReference type="EMBL" id="KKK93117.1"/>
    </source>
</evidence>
<sequence>MQKGKKKNTGNVKMASPLFTIPGIVEGRFIGLLLNIVLAGLVMYYIKYGKDITIRRVPGLDAIEEAVGRAAEMGKPVICSYGLAGFTYWTLAGLSILSHVAKLAARTGTRLIVPTGGSDASLIVRPVAEEIVQNAYLMEGEDDKYDPNDLPFLSSQQYAYVGGYVGIMQRTRPGAVIMTGSHWSDAMNIAETANAVGAITIASGSYISNVAALACASDYILIGEETAAAGAYLSDDMAQKASIRVQDIFKVLCIGLIILGLVSYNAGSEFVLNLLST</sequence>
<proteinExistence type="predicted"/>
<dbReference type="EMBL" id="LAZR01047909">
    <property type="protein sequence ID" value="KKK93117.1"/>
    <property type="molecule type" value="Genomic_DNA"/>
</dbReference>
<reference evidence="3" key="1">
    <citation type="journal article" date="2015" name="Nature">
        <title>Complex archaea that bridge the gap between prokaryotes and eukaryotes.</title>
        <authorList>
            <person name="Spang A."/>
            <person name="Saw J.H."/>
            <person name="Jorgensen S.L."/>
            <person name="Zaremba-Niedzwiedzka K."/>
            <person name="Martijn J."/>
            <person name="Lind A.E."/>
            <person name="van Eijk R."/>
            <person name="Schleper C."/>
            <person name="Guy L."/>
            <person name="Ettema T.J."/>
        </authorList>
    </citation>
    <scope>NUCLEOTIDE SEQUENCE</scope>
</reference>
<dbReference type="InterPro" id="IPR046642">
    <property type="entry name" value="DUF6754"/>
</dbReference>
<gene>
    <name evidence="3" type="ORF">LCGC14_2696090</name>
</gene>
<keyword evidence="1" id="KW-0472">Membrane</keyword>
<dbReference type="Pfam" id="PF20539">
    <property type="entry name" value="DUF6754"/>
    <property type="match status" value="1"/>
</dbReference>
<keyword evidence="1" id="KW-0812">Transmembrane</keyword>
<organism evidence="3">
    <name type="scientific">marine sediment metagenome</name>
    <dbReference type="NCBI Taxonomy" id="412755"/>
    <lineage>
        <taxon>unclassified sequences</taxon>
        <taxon>metagenomes</taxon>
        <taxon>ecological metagenomes</taxon>
    </lineage>
</organism>
<feature type="domain" description="DUF6754" evidence="2">
    <location>
        <begin position="28"/>
        <end position="267"/>
    </location>
</feature>
<feature type="transmembrane region" description="Helical" evidence="1">
    <location>
        <begin position="29"/>
        <end position="46"/>
    </location>
</feature>
<protein>
    <recommendedName>
        <fullName evidence="2">DUF6754 domain-containing protein</fullName>
    </recommendedName>
</protein>
<evidence type="ECO:0000259" key="2">
    <source>
        <dbReference type="Pfam" id="PF20539"/>
    </source>
</evidence>
<comment type="caution">
    <text evidence="3">The sequence shown here is derived from an EMBL/GenBank/DDBJ whole genome shotgun (WGS) entry which is preliminary data.</text>
</comment>
<accession>A0A0F8ZH16</accession>
<dbReference type="AlphaFoldDB" id="A0A0F8ZH16"/>
<name>A0A0F8ZH16_9ZZZZ</name>
<feature type="transmembrane region" description="Helical" evidence="1">
    <location>
        <begin position="248"/>
        <end position="267"/>
    </location>
</feature>
<keyword evidence="1" id="KW-1133">Transmembrane helix</keyword>